<dbReference type="EMBL" id="JAEAOA010000355">
    <property type="protein sequence ID" value="KAK3587565.1"/>
    <property type="molecule type" value="Genomic_DNA"/>
</dbReference>
<organism evidence="1 2">
    <name type="scientific">Potamilus streckersoni</name>
    <dbReference type="NCBI Taxonomy" id="2493646"/>
    <lineage>
        <taxon>Eukaryota</taxon>
        <taxon>Metazoa</taxon>
        <taxon>Spiralia</taxon>
        <taxon>Lophotrochozoa</taxon>
        <taxon>Mollusca</taxon>
        <taxon>Bivalvia</taxon>
        <taxon>Autobranchia</taxon>
        <taxon>Heteroconchia</taxon>
        <taxon>Palaeoheterodonta</taxon>
        <taxon>Unionida</taxon>
        <taxon>Unionoidea</taxon>
        <taxon>Unionidae</taxon>
        <taxon>Ambleminae</taxon>
        <taxon>Lampsilini</taxon>
        <taxon>Potamilus</taxon>
    </lineage>
</organism>
<name>A0AAE0VSN3_9BIVA</name>
<gene>
    <name evidence="1" type="ORF">CHS0354_004855</name>
</gene>
<keyword evidence="2" id="KW-1185">Reference proteome</keyword>
<sequence>MGTITNNGYDTDLVASQMSITFEVVMVNNAGLGAVAQYWTSVGVEYNNSMHLCVCQVSNTLK</sequence>
<accession>A0AAE0VSN3</accession>
<comment type="caution">
    <text evidence="1">The sequence shown here is derived from an EMBL/GenBank/DDBJ whole genome shotgun (WGS) entry which is preliminary data.</text>
</comment>
<evidence type="ECO:0000313" key="2">
    <source>
        <dbReference type="Proteomes" id="UP001195483"/>
    </source>
</evidence>
<proteinExistence type="predicted"/>
<evidence type="ECO:0000313" key="1">
    <source>
        <dbReference type="EMBL" id="KAK3587565.1"/>
    </source>
</evidence>
<dbReference type="Proteomes" id="UP001195483">
    <property type="component" value="Unassembled WGS sequence"/>
</dbReference>
<protein>
    <submittedName>
        <fullName evidence="1">Uncharacterized protein</fullName>
    </submittedName>
</protein>
<dbReference type="AlphaFoldDB" id="A0AAE0VSN3"/>
<reference evidence="1" key="3">
    <citation type="submission" date="2023-05" db="EMBL/GenBank/DDBJ databases">
        <authorList>
            <person name="Smith C.H."/>
        </authorList>
    </citation>
    <scope>NUCLEOTIDE SEQUENCE</scope>
    <source>
        <strain evidence="1">CHS0354</strain>
        <tissue evidence="1">Mantle</tissue>
    </source>
</reference>
<reference evidence="1" key="1">
    <citation type="journal article" date="2021" name="Genome Biol. Evol.">
        <title>A High-Quality Reference Genome for a Parasitic Bivalve with Doubly Uniparental Inheritance (Bivalvia: Unionida).</title>
        <authorList>
            <person name="Smith C.H."/>
        </authorList>
    </citation>
    <scope>NUCLEOTIDE SEQUENCE</scope>
    <source>
        <strain evidence="1">CHS0354</strain>
    </source>
</reference>
<feature type="non-terminal residue" evidence="1">
    <location>
        <position position="62"/>
    </location>
</feature>
<reference evidence="1" key="2">
    <citation type="journal article" date="2021" name="Genome Biol. Evol.">
        <title>Developing a high-quality reference genome for a parasitic bivalve with doubly uniparental inheritance (Bivalvia: Unionida).</title>
        <authorList>
            <person name="Smith C.H."/>
        </authorList>
    </citation>
    <scope>NUCLEOTIDE SEQUENCE</scope>
    <source>
        <strain evidence="1">CHS0354</strain>
        <tissue evidence="1">Mantle</tissue>
    </source>
</reference>